<keyword evidence="1" id="KW-0238">DNA-binding</keyword>
<dbReference type="GO" id="GO:0005829">
    <property type="term" value="C:cytosol"/>
    <property type="evidence" value="ECO:0007669"/>
    <property type="project" value="TreeGrafter"/>
</dbReference>
<dbReference type="InterPro" id="IPR001387">
    <property type="entry name" value="Cro/C1-type_HTH"/>
</dbReference>
<protein>
    <submittedName>
        <fullName evidence="3">Immunity repressor protein</fullName>
    </submittedName>
</protein>
<evidence type="ECO:0000313" key="3">
    <source>
        <dbReference type="EMBL" id="EKN42479.1"/>
    </source>
</evidence>
<sequence>MIPKKDLGKLIKKAREYNSKKINKLFTQKMLADEINKSRSYICDMERGRTYPSFATLSAIARACDVPLDFFQGNDDIDEVLNKFIKLQLTGLNENEITNIREALKEDDDVKIDYIYSYINSHNLNLAKGQKRIDISKNPKDIIKYILQSKTILDFYKIKKENSEKYADEVLHLIELTSHKYKNNYTFNVYITNLKLDYINKLKRKEI</sequence>
<dbReference type="PROSITE" id="PS50943">
    <property type="entry name" value="HTH_CROC1"/>
    <property type="match status" value="1"/>
</dbReference>
<organism evidence="3 4">
    <name type="scientific">Clostridium botulinum CFSAN001627</name>
    <dbReference type="NCBI Taxonomy" id="1232189"/>
    <lineage>
        <taxon>Bacteria</taxon>
        <taxon>Bacillati</taxon>
        <taxon>Bacillota</taxon>
        <taxon>Clostridia</taxon>
        <taxon>Eubacteriales</taxon>
        <taxon>Clostridiaceae</taxon>
        <taxon>Clostridium</taxon>
    </lineage>
</organism>
<evidence type="ECO:0000313" key="4">
    <source>
        <dbReference type="Proteomes" id="UP000011944"/>
    </source>
</evidence>
<name>M1ZY23_CLOBO</name>
<dbReference type="SUPFAM" id="SSF47413">
    <property type="entry name" value="lambda repressor-like DNA-binding domains"/>
    <property type="match status" value="1"/>
</dbReference>
<comment type="caution">
    <text evidence="3">The sequence shown here is derived from an EMBL/GenBank/DDBJ whole genome shotgun (WGS) entry which is preliminary data.</text>
</comment>
<dbReference type="Pfam" id="PF01381">
    <property type="entry name" value="HTH_3"/>
    <property type="match status" value="1"/>
</dbReference>
<dbReference type="AlphaFoldDB" id="M1ZY23"/>
<dbReference type="Proteomes" id="UP000011944">
    <property type="component" value="Unassembled WGS sequence"/>
</dbReference>
<dbReference type="PATRIC" id="fig|1232189.3.peg.1058"/>
<gene>
    <name evidence="3" type="ORF">CFSAN001627_06489</name>
</gene>
<dbReference type="InterPro" id="IPR010982">
    <property type="entry name" value="Lambda_DNA-bd_dom_sf"/>
</dbReference>
<dbReference type="EMBL" id="AMXI01000356">
    <property type="protein sequence ID" value="EKN42479.1"/>
    <property type="molecule type" value="Genomic_DNA"/>
</dbReference>
<dbReference type="PANTHER" id="PTHR46797:SF1">
    <property type="entry name" value="METHYLPHOSPHONATE SYNTHASE"/>
    <property type="match status" value="1"/>
</dbReference>
<evidence type="ECO:0000259" key="2">
    <source>
        <dbReference type="PROSITE" id="PS50943"/>
    </source>
</evidence>
<dbReference type="InterPro" id="IPR050807">
    <property type="entry name" value="TransReg_Diox_bact_type"/>
</dbReference>
<reference evidence="3 4" key="2">
    <citation type="submission" date="2013-03" db="EMBL/GenBank/DDBJ databases">
        <title>Diversity in Clostridium botulinum.</title>
        <authorList>
            <person name="Timme R.E."/>
            <person name="Allard M."/>
            <person name="Luo Y."/>
            <person name="Strain E."/>
            <person name="Gonzalez-Escalona N."/>
            <person name="Brown E."/>
        </authorList>
    </citation>
    <scope>NUCLEOTIDE SEQUENCE [LARGE SCALE GENOMIC DNA]</scope>
    <source>
        <strain evidence="3 4">CFSAN001627</strain>
    </source>
</reference>
<dbReference type="SMART" id="SM00530">
    <property type="entry name" value="HTH_XRE"/>
    <property type="match status" value="1"/>
</dbReference>
<evidence type="ECO:0000256" key="1">
    <source>
        <dbReference type="ARBA" id="ARBA00023125"/>
    </source>
</evidence>
<dbReference type="Gene3D" id="1.10.260.40">
    <property type="entry name" value="lambda repressor-like DNA-binding domains"/>
    <property type="match status" value="1"/>
</dbReference>
<dbReference type="GO" id="GO:0003700">
    <property type="term" value="F:DNA-binding transcription factor activity"/>
    <property type="evidence" value="ECO:0007669"/>
    <property type="project" value="TreeGrafter"/>
</dbReference>
<dbReference type="CDD" id="cd00093">
    <property type="entry name" value="HTH_XRE"/>
    <property type="match status" value="1"/>
</dbReference>
<proteinExistence type="predicted"/>
<reference evidence="3 4" key="1">
    <citation type="submission" date="2012-10" db="EMBL/GenBank/DDBJ databases">
        <authorList>
            <person name="Strain E.A."/>
            <person name="Brown E."/>
            <person name="Allard M.W."/>
            <person name="Gonzalez-Escalona N."/>
            <person name="Timme R."/>
        </authorList>
    </citation>
    <scope>NUCLEOTIDE SEQUENCE [LARGE SCALE GENOMIC DNA]</scope>
    <source>
        <strain evidence="3 4">CFSAN001627</strain>
    </source>
</reference>
<feature type="domain" description="HTH cro/C1-type" evidence="2">
    <location>
        <begin position="27"/>
        <end position="71"/>
    </location>
</feature>
<dbReference type="GO" id="GO:0003677">
    <property type="term" value="F:DNA binding"/>
    <property type="evidence" value="ECO:0007669"/>
    <property type="project" value="UniProtKB-KW"/>
</dbReference>
<dbReference type="PANTHER" id="PTHR46797">
    <property type="entry name" value="HTH-TYPE TRANSCRIPTIONAL REGULATOR"/>
    <property type="match status" value="1"/>
</dbReference>
<accession>M1ZY23</accession>